<dbReference type="Pfam" id="PF11639">
    <property type="entry name" value="HapK"/>
    <property type="match status" value="1"/>
</dbReference>
<evidence type="ECO:0000313" key="2">
    <source>
        <dbReference type="Proteomes" id="UP001595834"/>
    </source>
</evidence>
<dbReference type="InterPro" id="IPR021667">
    <property type="entry name" value="HapK"/>
</dbReference>
<reference evidence="2" key="1">
    <citation type="journal article" date="2019" name="Int. J. Syst. Evol. Microbiol.">
        <title>The Global Catalogue of Microorganisms (GCM) 10K type strain sequencing project: providing services to taxonomists for standard genome sequencing and annotation.</title>
        <authorList>
            <consortium name="The Broad Institute Genomics Platform"/>
            <consortium name="The Broad Institute Genome Sequencing Center for Infectious Disease"/>
            <person name="Wu L."/>
            <person name="Ma J."/>
        </authorList>
    </citation>
    <scope>NUCLEOTIDE SEQUENCE [LARGE SCALE GENOMIC DNA]</scope>
    <source>
        <strain evidence="2">CCM 7224</strain>
    </source>
</reference>
<accession>A0ABV9UZV0</accession>
<sequence>MDIIVHRIRLRESVPRDRFEKWVTEVDYAACPRLSSVASFSVQRIPGEGASAPEYFEVITVSSRDAFERDTRSETFRQLASEFHGLAEVIERLSGERVGPGYAAA</sequence>
<dbReference type="Proteomes" id="UP001595834">
    <property type="component" value="Unassembled WGS sequence"/>
</dbReference>
<proteinExistence type="predicted"/>
<gene>
    <name evidence="1" type="ORF">ACFPFX_35760</name>
</gene>
<dbReference type="Gene3D" id="3.30.70.100">
    <property type="match status" value="1"/>
</dbReference>
<name>A0ABV9UZV0_9ACTN</name>
<protein>
    <submittedName>
        <fullName evidence="1">RedY protein</fullName>
    </submittedName>
</protein>
<organism evidence="1 2">
    <name type="scientific">Streptomyces mauvecolor</name>
    <dbReference type="NCBI Taxonomy" id="58345"/>
    <lineage>
        <taxon>Bacteria</taxon>
        <taxon>Bacillati</taxon>
        <taxon>Actinomycetota</taxon>
        <taxon>Actinomycetes</taxon>
        <taxon>Kitasatosporales</taxon>
        <taxon>Streptomycetaceae</taxon>
        <taxon>Streptomyces</taxon>
    </lineage>
</organism>
<keyword evidence="2" id="KW-1185">Reference proteome</keyword>
<comment type="caution">
    <text evidence="1">The sequence shown here is derived from an EMBL/GenBank/DDBJ whole genome shotgun (WGS) entry which is preliminary data.</text>
</comment>
<dbReference type="RefSeq" id="WP_344379356.1">
    <property type="nucleotide sequence ID" value="NZ_BAAASQ010000027.1"/>
</dbReference>
<evidence type="ECO:0000313" key="1">
    <source>
        <dbReference type="EMBL" id="MFC4961652.1"/>
    </source>
</evidence>
<dbReference type="EMBL" id="JBHSIZ010000053">
    <property type="protein sequence ID" value="MFC4961652.1"/>
    <property type="molecule type" value="Genomic_DNA"/>
</dbReference>